<evidence type="ECO:0000313" key="12">
    <source>
        <dbReference type="Proteomes" id="UP000198677"/>
    </source>
</evidence>
<feature type="transmembrane region" description="Helical" evidence="8">
    <location>
        <begin position="122"/>
        <end position="142"/>
    </location>
</feature>
<keyword evidence="3 8" id="KW-0812">Transmembrane</keyword>
<organism evidence="11 12">
    <name type="scientific">Rhodococcus maanshanensis</name>
    <dbReference type="NCBI Taxonomy" id="183556"/>
    <lineage>
        <taxon>Bacteria</taxon>
        <taxon>Bacillati</taxon>
        <taxon>Actinomycetota</taxon>
        <taxon>Actinomycetes</taxon>
        <taxon>Mycobacteriales</taxon>
        <taxon>Nocardiaceae</taxon>
        <taxon>Rhodococcus</taxon>
    </lineage>
</organism>
<feature type="transmembrane region" description="Helical" evidence="8">
    <location>
        <begin position="60"/>
        <end position="83"/>
    </location>
</feature>
<dbReference type="EMBL" id="FOAW01000017">
    <property type="protein sequence ID" value="SEL92419.1"/>
    <property type="molecule type" value="Genomic_DNA"/>
</dbReference>
<dbReference type="Proteomes" id="UP000198677">
    <property type="component" value="Unassembled WGS sequence"/>
</dbReference>
<dbReference type="CDD" id="cd03223">
    <property type="entry name" value="ABCD_peroxisomal_ALDP"/>
    <property type="match status" value="1"/>
</dbReference>
<dbReference type="InterPro" id="IPR003593">
    <property type="entry name" value="AAA+_ATPase"/>
</dbReference>
<keyword evidence="12" id="KW-1185">Reference proteome</keyword>
<evidence type="ECO:0000313" key="11">
    <source>
        <dbReference type="EMBL" id="SEL92419.1"/>
    </source>
</evidence>
<gene>
    <name evidence="11" type="ORF">SAMN05444583_11775</name>
</gene>
<reference evidence="12" key="1">
    <citation type="submission" date="2016-10" db="EMBL/GenBank/DDBJ databases">
        <authorList>
            <person name="Varghese N."/>
            <person name="Submissions S."/>
        </authorList>
    </citation>
    <scope>NUCLEOTIDE SEQUENCE [LARGE SCALE GENOMIC DNA]</scope>
    <source>
        <strain evidence="12">DSM 44675</strain>
    </source>
</reference>
<evidence type="ECO:0000256" key="1">
    <source>
        <dbReference type="ARBA" id="ARBA00004651"/>
    </source>
</evidence>
<name>A0A1H7U6K1_9NOCA</name>
<evidence type="ECO:0000256" key="7">
    <source>
        <dbReference type="ARBA" id="ARBA00023136"/>
    </source>
</evidence>
<dbReference type="InterPro" id="IPR050835">
    <property type="entry name" value="ABC_transporter_sub-D"/>
</dbReference>
<comment type="subcellular location">
    <subcellularLocation>
        <location evidence="1">Cell membrane</location>
        <topology evidence="1">Multi-pass membrane protein</topology>
    </subcellularLocation>
</comment>
<sequence>MSEDTGLDWDHEVVTSLIWTFRAFAIAAVCFVLIAYVLFRTTRWGRQFWRISGGYFKGREAAPVYALLAVVLFMTVFAVRMTVLFSYQGNEMYTALQMAAQSYAQGDVVALDAAKSAFWRSLWIFGVLATIHVARSLLIFYIGQAFDIRWRVWLTEHVTTDWLHGRAFYRDRFVDETIDNPDQRIQADITDFVTVSRSLSMGAVGAVVSLVSFTTILWDLSGPLTVFGTEIPRAMVFLAFGYVLISTIVAFWIGRPLIHLNFWNERLTANFRYALVRVRDSAENVAFYRGEGVERHGLLFRFAAVIRNYWRIVFRTLKFNGWNLVVNQIAEVFALLIQAPRFFNGTITLGDMTQSATAFRQVHDSLSFFRESYDVFAGYRASLIRLNGLMDANSESRELPAIAVAELDGALRVEGVQVRRPDGFSLIADLDLSMAPGDTLVVKGRSGSGKTTLLRSLAEMWPYTEGQVRRPAGTKTLFLSQMPYLPLGDLRTAAAYPGKPDELDDESIRDALRKVQLANLVDRLDEEADWAKILSPGEQQRIAFARILLIRPELVFLDEATSAVDEGLEYSLYSLIRTEAPDCMLVSVSHRSTVDQHHAQQLQLAGDGPWDLSPVPVPV</sequence>
<dbReference type="Pfam" id="PF06472">
    <property type="entry name" value="ABC_membrane_2"/>
    <property type="match status" value="1"/>
</dbReference>
<accession>A0A1H7U6K1</accession>
<dbReference type="PROSITE" id="PS00211">
    <property type="entry name" value="ABC_TRANSPORTER_1"/>
    <property type="match status" value="1"/>
</dbReference>
<dbReference type="SUPFAM" id="SSF90123">
    <property type="entry name" value="ABC transporter transmembrane region"/>
    <property type="match status" value="1"/>
</dbReference>
<feature type="transmembrane region" description="Helical" evidence="8">
    <location>
        <begin position="17"/>
        <end position="39"/>
    </location>
</feature>
<dbReference type="PANTHER" id="PTHR11384:SF59">
    <property type="entry name" value="LYSOSOMAL COBALAMIN TRANSPORTER ABCD4"/>
    <property type="match status" value="1"/>
</dbReference>
<dbReference type="SUPFAM" id="SSF52540">
    <property type="entry name" value="P-loop containing nucleoside triphosphate hydrolases"/>
    <property type="match status" value="1"/>
</dbReference>
<proteinExistence type="predicted"/>
<protein>
    <submittedName>
        <fullName evidence="11">Putative ATP-binding cassette transporter</fullName>
    </submittedName>
</protein>
<dbReference type="InterPro" id="IPR036640">
    <property type="entry name" value="ABC1_TM_sf"/>
</dbReference>
<evidence type="ECO:0000259" key="9">
    <source>
        <dbReference type="PROSITE" id="PS50893"/>
    </source>
</evidence>
<keyword evidence="2" id="KW-0813">Transport</keyword>
<dbReference type="PANTHER" id="PTHR11384">
    <property type="entry name" value="ATP-BINDING CASSETTE, SUB-FAMILY D MEMBER"/>
    <property type="match status" value="1"/>
</dbReference>
<dbReference type="SMART" id="SM00382">
    <property type="entry name" value="AAA"/>
    <property type="match status" value="1"/>
</dbReference>
<dbReference type="InterPro" id="IPR011527">
    <property type="entry name" value="ABC1_TM_dom"/>
</dbReference>
<dbReference type="GO" id="GO:0016887">
    <property type="term" value="F:ATP hydrolysis activity"/>
    <property type="evidence" value="ECO:0007669"/>
    <property type="project" value="InterPro"/>
</dbReference>
<evidence type="ECO:0000259" key="10">
    <source>
        <dbReference type="PROSITE" id="PS50929"/>
    </source>
</evidence>
<dbReference type="GO" id="GO:0005524">
    <property type="term" value="F:ATP binding"/>
    <property type="evidence" value="ECO:0007669"/>
    <property type="project" value="UniProtKB-KW"/>
</dbReference>
<evidence type="ECO:0000256" key="4">
    <source>
        <dbReference type="ARBA" id="ARBA00022741"/>
    </source>
</evidence>
<feature type="transmembrane region" description="Helical" evidence="8">
    <location>
        <begin position="234"/>
        <end position="253"/>
    </location>
</feature>
<feature type="domain" description="ABC transporter" evidence="9">
    <location>
        <begin position="411"/>
        <end position="619"/>
    </location>
</feature>
<evidence type="ECO:0000256" key="8">
    <source>
        <dbReference type="SAM" id="Phobius"/>
    </source>
</evidence>
<dbReference type="InterPro" id="IPR017871">
    <property type="entry name" value="ABC_transporter-like_CS"/>
</dbReference>
<dbReference type="PROSITE" id="PS50893">
    <property type="entry name" value="ABC_TRANSPORTER_2"/>
    <property type="match status" value="1"/>
</dbReference>
<dbReference type="PROSITE" id="PS50929">
    <property type="entry name" value="ABC_TM1F"/>
    <property type="match status" value="1"/>
</dbReference>
<evidence type="ECO:0000256" key="3">
    <source>
        <dbReference type="ARBA" id="ARBA00022692"/>
    </source>
</evidence>
<keyword evidence="7 8" id="KW-0472">Membrane</keyword>
<dbReference type="GO" id="GO:0140359">
    <property type="term" value="F:ABC-type transporter activity"/>
    <property type="evidence" value="ECO:0007669"/>
    <property type="project" value="InterPro"/>
</dbReference>
<dbReference type="Pfam" id="PF00005">
    <property type="entry name" value="ABC_tran"/>
    <property type="match status" value="1"/>
</dbReference>
<dbReference type="Gene3D" id="3.40.50.300">
    <property type="entry name" value="P-loop containing nucleotide triphosphate hydrolases"/>
    <property type="match status" value="1"/>
</dbReference>
<keyword evidence="5 11" id="KW-0067">ATP-binding</keyword>
<evidence type="ECO:0000256" key="6">
    <source>
        <dbReference type="ARBA" id="ARBA00022989"/>
    </source>
</evidence>
<feature type="transmembrane region" description="Helical" evidence="8">
    <location>
        <begin position="199"/>
        <end position="218"/>
    </location>
</feature>
<dbReference type="Gene3D" id="1.20.1560.10">
    <property type="entry name" value="ABC transporter type 1, transmembrane domain"/>
    <property type="match status" value="1"/>
</dbReference>
<keyword evidence="6 8" id="KW-1133">Transmembrane helix</keyword>
<feature type="domain" description="ABC transmembrane type-1" evidence="10">
    <location>
        <begin position="69"/>
        <end position="378"/>
    </location>
</feature>
<dbReference type="AlphaFoldDB" id="A0A1H7U6K1"/>
<dbReference type="GO" id="GO:0005886">
    <property type="term" value="C:plasma membrane"/>
    <property type="evidence" value="ECO:0007669"/>
    <property type="project" value="UniProtKB-SubCell"/>
</dbReference>
<keyword evidence="4" id="KW-0547">Nucleotide-binding</keyword>
<dbReference type="InterPro" id="IPR027417">
    <property type="entry name" value="P-loop_NTPase"/>
</dbReference>
<dbReference type="OrthoDB" id="9810134at2"/>
<dbReference type="RefSeq" id="WP_072752222.1">
    <property type="nucleotide sequence ID" value="NZ_FOAW01000017.1"/>
</dbReference>
<evidence type="ECO:0000256" key="2">
    <source>
        <dbReference type="ARBA" id="ARBA00022448"/>
    </source>
</evidence>
<evidence type="ECO:0000256" key="5">
    <source>
        <dbReference type="ARBA" id="ARBA00022840"/>
    </source>
</evidence>
<dbReference type="InterPro" id="IPR003439">
    <property type="entry name" value="ABC_transporter-like_ATP-bd"/>
</dbReference>